<dbReference type="AlphaFoldDB" id="A0A1W0E2B1"/>
<accession>A0A1W0E2B1</accession>
<keyword evidence="2" id="KW-0540">Nuclease</keyword>
<dbReference type="PANTHER" id="PTHR12814:SF2">
    <property type="entry name" value="RNA-BINDING PROTEIN NOB1"/>
    <property type="match status" value="1"/>
</dbReference>
<dbReference type="STRING" id="646526.A0A1W0E2B1"/>
<dbReference type="InterPro" id="IPR039907">
    <property type="entry name" value="NOB1"/>
</dbReference>
<dbReference type="Pfam" id="PF17146">
    <property type="entry name" value="PIN_6"/>
    <property type="match status" value="1"/>
</dbReference>
<dbReference type="Pfam" id="PF08772">
    <property type="entry name" value="Zn_ribbon_NOB1"/>
    <property type="match status" value="1"/>
</dbReference>
<feature type="domain" description="Ribonuclease PIN" evidence="6">
    <location>
        <begin position="5"/>
        <end position="89"/>
    </location>
</feature>
<gene>
    <name evidence="7" type="primary">nob1</name>
    <name evidence="7" type="ORF">EHP00_1890</name>
</gene>
<dbReference type="InterPro" id="IPR014881">
    <property type="entry name" value="NOB1_Zn-bd"/>
</dbReference>
<dbReference type="OrthoDB" id="446759at2759"/>
<keyword evidence="3" id="KW-0479">Metal-binding</keyword>
<evidence type="ECO:0000256" key="4">
    <source>
        <dbReference type="ARBA" id="ARBA00022801"/>
    </source>
</evidence>
<dbReference type="EMBL" id="MNPJ01000044">
    <property type="protein sequence ID" value="OQS53375.1"/>
    <property type="molecule type" value="Genomic_DNA"/>
</dbReference>
<dbReference type="GO" id="GO:0030688">
    <property type="term" value="C:preribosome, small subunit precursor"/>
    <property type="evidence" value="ECO:0007669"/>
    <property type="project" value="TreeGrafter"/>
</dbReference>
<dbReference type="PANTHER" id="PTHR12814">
    <property type="entry name" value="RNA-BINDING PROTEIN NOB1"/>
    <property type="match status" value="1"/>
</dbReference>
<evidence type="ECO:0000256" key="3">
    <source>
        <dbReference type="ARBA" id="ARBA00022723"/>
    </source>
</evidence>
<evidence type="ECO:0000256" key="1">
    <source>
        <dbReference type="ARBA" id="ARBA00005858"/>
    </source>
</evidence>
<dbReference type="GO" id="GO:0046872">
    <property type="term" value="F:metal ion binding"/>
    <property type="evidence" value="ECO:0007669"/>
    <property type="project" value="UniProtKB-KW"/>
</dbReference>
<organism evidence="7 8">
    <name type="scientific">Ecytonucleospora hepatopenaei</name>
    <dbReference type="NCBI Taxonomy" id="646526"/>
    <lineage>
        <taxon>Eukaryota</taxon>
        <taxon>Fungi</taxon>
        <taxon>Fungi incertae sedis</taxon>
        <taxon>Microsporidia</taxon>
        <taxon>Enterocytozoonidae</taxon>
        <taxon>Ecytonucleospora</taxon>
    </lineage>
</organism>
<protein>
    <submittedName>
        <fullName evidence="7">Nob1</fullName>
    </submittedName>
</protein>
<evidence type="ECO:0000259" key="6">
    <source>
        <dbReference type="Pfam" id="PF17146"/>
    </source>
</evidence>
<evidence type="ECO:0000313" key="7">
    <source>
        <dbReference type="EMBL" id="OQS53375.1"/>
    </source>
</evidence>
<dbReference type="Gene3D" id="3.40.50.1010">
    <property type="entry name" value="5'-nuclease"/>
    <property type="match status" value="1"/>
</dbReference>
<evidence type="ECO:0000259" key="5">
    <source>
        <dbReference type="Pfam" id="PF08772"/>
    </source>
</evidence>
<dbReference type="GO" id="GO:0004521">
    <property type="term" value="F:RNA endonuclease activity"/>
    <property type="evidence" value="ECO:0007669"/>
    <property type="project" value="TreeGrafter"/>
</dbReference>
<dbReference type="FunFam" id="3.40.50.1010:FF:000020">
    <property type="entry name" value="20S-pre-rRNA D-site endonuclease NOB1"/>
    <property type="match status" value="1"/>
</dbReference>
<feature type="domain" description="Nin one binding (NOB1) Zn-ribbon-like" evidence="5">
    <location>
        <begin position="138"/>
        <end position="190"/>
    </location>
</feature>
<dbReference type="SUPFAM" id="SSF144206">
    <property type="entry name" value="NOB1 zinc finger-like"/>
    <property type="match status" value="1"/>
</dbReference>
<dbReference type="InterPro" id="IPR033411">
    <property type="entry name" value="Ribonuclease_PIN"/>
</dbReference>
<dbReference type="Proteomes" id="UP000192758">
    <property type="component" value="Unassembled WGS sequence"/>
</dbReference>
<dbReference type="Gene3D" id="6.20.210.10">
    <property type="entry name" value="Nin one binding (NOB1), Zn-ribbon-like"/>
    <property type="match status" value="1"/>
</dbReference>
<evidence type="ECO:0000313" key="8">
    <source>
        <dbReference type="Proteomes" id="UP000192758"/>
    </source>
</evidence>
<comment type="similarity">
    <text evidence="1">Belongs to the NOB1 family.</text>
</comment>
<sequence length="226" mass="26852">MEIKILDSGIFIKKEIVDFRDNVMLYTTENVIEEIKDDQTKMFFNERYFNIVVRNPSIESIKNIKEFIKKTNNNLSECDISLIALTYELYNEIHGQWISDTNYKNNISNTKITLLTYDIGMQSIIKDLGMGEFTISEKYFKYRCFACFSVFNEKVDFCKLCGHKTVTRVAFIKEDGKEIMCLKKGYNYKEKIIKDKKGVNIVCEDIPEYKKYVRYKRYIKNKKHII</sequence>
<dbReference type="CDD" id="cd09876">
    <property type="entry name" value="PIN_Nob1-like"/>
    <property type="match status" value="1"/>
</dbReference>
<comment type="caution">
    <text evidence="7">The sequence shown here is derived from an EMBL/GenBank/DDBJ whole genome shotgun (WGS) entry which is preliminary data.</text>
</comment>
<dbReference type="GO" id="GO:0005737">
    <property type="term" value="C:cytoplasm"/>
    <property type="evidence" value="ECO:0007669"/>
    <property type="project" value="UniProtKB-ARBA"/>
</dbReference>
<dbReference type="GO" id="GO:0030490">
    <property type="term" value="P:maturation of SSU-rRNA"/>
    <property type="evidence" value="ECO:0007669"/>
    <property type="project" value="TreeGrafter"/>
</dbReference>
<dbReference type="VEuPathDB" id="MicrosporidiaDB:EHP00_1890"/>
<dbReference type="GO" id="GO:0031981">
    <property type="term" value="C:nuclear lumen"/>
    <property type="evidence" value="ECO:0007669"/>
    <property type="project" value="UniProtKB-ARBA"/>
</dbReference>
<keyword evidence="4" id="KW-0378">Hydrolase</keyword>
<dbReference type="InterPro" id="IPR036283">
    <property type="entry name" value="NOB1_Zf-like_sf"/>
</dbReference>
<reference evidence="7 8" key="1">
    <citation type="journal article" date="2017" name="Environ. Microbiol.">
        <title>Decay of the glycolytic pathway and adaptation to intranuclear parasitism within Enterocytozoonidae microsporidia.</title>
        <authorList>
            <person name="Wiredu Boakye D."/>
            <person name="Jaroenlak P."/>
            <person name="Prachumwat A."/>
            <person name="Williams T.A."/>
            <person name="Bateman K.S."/>
            <person name="Itsathitphaisarn O."/>
            <person name="Sritunyalucksana K."/>
            <person name="Paszkiewicz K.H."/>
            <person name="Moore K.A."/>
            <person name="Stentiford G.D."/>
            <person name="Williams B.A."/>
        </authorList>
    </citation>
    <scope>NUCLEOTIDE SEQUENCE [LARGE SCALE GENOMIC DNA]</scope>
    <source>
        <strain evidence="7 8">TH1</strain>
    </source>
</reference>
<proteinExistence type="inferred from homology"/>
<name>A0A1W0E2B1_9MICR</name>
<keyword evidence="8" id="KW-1185">Reference proteome</keyword>
<dbReference type="GO" id="GO:0016787">
    <property type="term" value="F:hydrolase activity"/>
    <property type="evidence" value="ECO:0007669"/>
    <property type="project" value="UniProtKB-KW"/>
</dbReference>
<evidence type="ECO:0000256" key="2">
    <source>
        <dbReference type="ARBA" id="ARBA00022722"/>
    </source>
</evidence>